<keyword evidence="2" id="KW-1185">Reference proteome</keyword>
<dbReference type="EMBL" id="JASCZI010272004">
    <property type="protein sequence ID" value="MED6219083.1"/>
    <property type="molecule type" value="Genomic_DNA"/>
</dbReference>
<gene>
    <name evidence="1" type="ORF">PIB30_032550</name>
</gene>
<name>A0ABU6ZCJ6_9FABA</name>
<comment type="caution">
    <text evidence="1">The sequence shown here is derived from an EMBL/GenBank/DDBJ whole genome shotgun (WGS) entry which is preliminary data.</text>
</comment>
<dbReference type="Proteomes" id="UP001341840">
    <property type="component" value="Unassembled WGS sequence"/>
</dbReference>
<reference evidence="1 2" key="1">
    <citation type="journal article" date="2023" name="Plants (Basel)">
        <title>Bridging the Gap: Combining Genomics and Transcriptomics Approaches to Understand Stylosanthes scabra, an Orphan Legume from the Brazilian Caatinga.</title>
        <authorList>
            <person name="Ferreira-Neto J.R.C."/>
            <person name="da Silva M.D."/>
            <person name="Binneck E."/>
            <person name="de Melo N.F."/>
            <person name="da Silva R.H."/>
            <person name="de Melo A.L.T.M."/>
            <person name="Pandolfi V."/>
            <person name="Bustamante F.O."/>
            <person name="Brasileiro-Vidal A.C."/>
            <person name="Benko-Iseppon A.M."/>
        </authorList>
    </citation>
    <scope>NUCLEOTIDE SEQUENCE [LARGE SCALE GENOMIC DNA]</scope>
    <source>
        <tissue evidence="1">Leaves</tissue>
    </source>
</reference>
<sequence length="117" mass="13248">MTFAELQSGLCECKEGHVLMSVNRILYRMPVQIFGEAIHFDIMAIVDEVSMRQKVQQCGLERPRNGYKKQTVLEENLSNSEDKLEAYYEVGDEDKDDGEERAIVALQSSGNNQSITS</sequence>
<protein>
    <submittedName>
        <fullName evidence="1">Uncharacterized protein</fullName>
    </submittedName>
</protein>
<organism evidence="1 2">
    <name type="scientific">Stylosanthes scabra</name>
    <dbReference type="NCBI Taxonomy" id="79078"/>
    <lineage>
        <taxon>Eukaryota</taxon>
        <taxon>Viridiplantae</taxon>
        <taxon>Streptophyta</taxon>
        <taxon>Embryophyta</taxon>
        <taxon>Tracheophyta</taxon>
        <taxon>Spermatophyta</taxon>
        <taxon>Magnoliopsida</taxon>
        <taxon>eudicotyledons</taxon>
        <taxon>Gunneridae</taxon>
        <taxon>Pentapetalae</taxon>
        <taxon>rosids</taxon>
        <taxon>fabids</taxon>
        <taxon>Fabales</taxon>
        <taxon>Fabaceae</taxon>
        <taxon>Papilionoideae</taxon>
        <taxon>50 kb inversion clade</taxon>
        <taxon>dalbergioids sensu lato</taxon>
        <taxon>Dalbergieae</taxon>
        <taxon>Pterocarpus clade</taxon>
        <taxon>Stylosanthes</taxon>
    </lineage>
</organism>
<accession>A0ABU6ZCJ6</accession>
<proteinExistence type="predicted"/>
<evidence type="ECO:0000313" key="1">
    <source>
        <dbReference type="EMBL" id="MED6219083.1"/>
    </source>
</evidence>
<evidence type="ECO:0000313" key="2">
    <source>
        <dbReference type="Proteomes" id="UP001341840"/>
    </source>
</evidence>